<dbReference type="OrthoDB" id="372732at2759"/>
<dbReference type="OMA" id="NTNIMEK"/>
<dbReference type="RefSeq" id="XP_723824.2">
    <property type="nucleotide sequence ID" value="XM_718731.2"/>
</dbReference>
<feature type="compositionally biased region" description="Basic residues" evidence="1">
    <location>
        <begin position="1014"/>
        <end position="1025"/>
    </location>
</feature>
<feature type="compositionally biased region" description="Polar residues" evidence="1">
    <location>
        <begin position="650"/>
        <end position="665"/>
    </location>
</feature>
<feature type="region of interest" description="Disordered" evidence="1">
    <location>
        <begin position="747"/>
        <end position="779"/>
    </location>
</feature>
<evidence type="ECO:0000313" key="3">
    <source>
        <dbReference type="Proteomes" id="UP000072874"/>
    </source>
</evidence>
<feature type="region of interest" description="Disordered" evidence="1">
    <location>
        <begin position="1476"/>
        <end position="1504"/>
    </location>
</feature>
<name>A0A4V0KQF5_PLAYE</name>
<feature type="compositionally biased region" description="Low complexity" evidence="1">
    <location>
        <begin position="1026"/>
        <end position="1037"/>
    </location>
</feature>
<feature type="region of interest" description="Disordered" evidence="1">
    <location>
        <begin position="640"/>
        <end position="670"/>
    </location>
</feature>
<feature type="compositionally biased region" description="Basic and acidic residues" evidence="1">
    <location>
        <begin position="1481"/>
        <end position="1493"/>
    </location>
</feature>
<dbReference type="KEGG" id="pyo:PY17X_1229100"/>
<feature type="region of interest" description="Disordered" evidence="1">
    <location>
        <begin position="1946"/>
        <end position="1976"/>
    </location>
</feature>
<reference evidence="2 3" key="1">
    <citation type="journal article" date="2014" name="BMC Biol.">
        <title>A comprehensive evaluation of rodent malaria parasite genomes and gene expression.</title>
        <authorList>
            <person name="Otto T.D."/>
            <person name="Bohme U."/>
            <person name="Jackson A.P."/>
            <person name="Hunt M."/>
            <person name="Franke-Fayard B."/>
            <person name="Hoeijmakers W.A."/>
            <person name="Religa A.A."/>
            <person name="Robertson L."/>
            <person name="Sanders M."/>
            <person name="Ogun S.A."/>
            <person name="Cunningham D."/>
            <person name="Erhart A."/>
            <person name="Billker O."/>
            <person name="Khan S.M."/>
            <person name="Stunnenberg H.G."/>
            <person name="Langhorne J."/>
            <person name="Holder A.A."/>
            <person name="Waters A.P."/>
            <person name="Newbold C.I."/>
            <person name="Pain A."/>
            <person name="Berriman M."/>
            <person name="Janse C.J."/>
        </authorList>
    </citation>
    <scope>NUCLEOTIDE SEQUENCE [LARGE SCALE GENOMIC DNA]</scope>
    <source>
        <strain evidence="2 3">17X</strain>
    </source>
</reference>
<dbReference type="VEuPathDB" id="PlasmoDB:PYYM_1228600"/>
<dbReference type="EMBL" id="LM993666">
    <property type="protein sequence ID" value="VTZ80092.1"/>
    <property type="molecule type" value="Genomic_DNA"/>
</dbReference>
<evidence type="ECO:0000313" key="2">
    <source>
        <dbReference type="EMBL" id="VTZ80092.1"/>
    </source>
</evidence>
<organism evidence="2 3">
    <name type="scientific">Plasmodium yoelii</name>
    <dbReference type="NCBI Taxonomy" id="5861"/>
    <lineage>
        <taxon>Eukaryota</taxon>
        <taxon>Sar</taxon>
        <taxon>Alveolata</taxon>
        <taxon>Apicomplexa</taxon>
        <taxon>Aconoidasida</taxon>
        <taxon>Haemosporida</taxon>
        <taxon>Plasmodiidae</taxon>
        <taxon>Plasmodium</taxon>
        <taxon>Plasmodium (Vinckeia)</taxon>
    </lineage>
</organism>
<dbReference type="Proteomes" id="UP000072874">
    <property type="component" value="Chromosome 12"/>
</dbReference>
<sequence length="2091" mass="244401">MIKDNINYYERKEVIKRNIDEARSKLFNSIPKLSLFHLNNIEYKNEEIKEGKQVEGVKKKTKLLDKTKLNKKKNNVQKNEKDIKYFITNNNKCTVLNKTINRYNPDNTQNKVKKKMALTCMDIDNSTIEKKTNLFDNICLVKINKIQNNEPMDVYKKEYTTHQKCNKEISRQNKDGIKNIYSNNKYSDLPKLRKNVLDKLNNADKKNDQLFTLSLNVKNNKKSKLNYIDTKEKNYNNKSQSHIDKPNVTRTNKGVVKINKINKTDRLYSDNNNNNNNVGIKKNGKISCTCDRERSKMLNQFCSEKNNKSNKENKHLASCDIKGKKKKKIIIKKNIVVSGKEYLKKNNLKIMPKEVKSIKKETDRKFSLQKLTHCSKNKSANINEKKKEKKIRNDALCHSIKNKRNELVTQLRNKTMSIKYSMEEKAYKPIRIVSNITTKLNNDIYDEENISNKKKIQKTSKICLGWKRDDKNMGIFSYSSETEQIEETHRNRNEKIDRTIKDELLINVDNELRDKKMNSENFLWEKNSVPNKYVNKKYINEEENNSINNNNNILKKKRSKSLNSINEISPFNSILVTNDLRIKMCYSNNYIDIKKAIHDDNIKNKDRNKKMSISINNYNILNSSDDLFLISMDSEKTKSSYTLPKKKNSHTSINNTSNLPLNHNSNNEEKKNDIELGNNLSNNLLFKTDLCICDNNIICKYCSYKIQNKLTYNRQLFSSIKLTNTNKIEVWDDEIMDSIFYPENKMGNEKMGSEKMESEKMESEKMESEKMGSEKMESEKMRNEKMESEKMDGKISAYSYSDHKNELFEFNKNIPSYCNALTESNIFIFDIINENCSKKFNIESIKLVKRENCYPENNSKFVEKNYNCNNTRSDEIQGLKRKETNNLNKKNMNFYKNIFPSSEQNDSATEMNNFVDNDDNKYNEYEKKHIKIKIGKNVTKAKKVTDIITLKKTKAKHKEVLTNNNEPSKSKDKKKKIKTICTNKNYEDENKNQEIIVKSKNGCITNLSRDTNSRTKKKEKKRTKKQNSNNNNNINKYGNNLIMCHLKKEGKIRKNENNLLNISKENTKNKSISLNGKKREIKDNIDKIELKEKILTNKISEKCIDSLMAYRCNLLKEVQEEENKISTKHICEFHHSNINFKDDKKNQINKMSILKLLISDQNKKGYIRIEKENKIIKKLNTSLCVKKKKKTKNGRINKNNYHSTRANTILKRKSKMKSLLVNKKKNRSNIKSISMIINGNLDNFMNEIGYVSNCNNNGKSHTFENGENGEKNKTKNSKIVQRTNLWEEIHMPICGENYIEVLPDDQKYLCLNAEKKEIKYSVYTKKYIKKKYNQKKYNKKKYNKKKWSIKMKILYKRFLYQTKDNTFLKISQKLNSPEILTKNNLIFYNCDDEKKRYIQNEAETGTQLNNKMCDQNCVKGDYVKDDCVKGDYVKSDYVKYDYVKGDYVKENSGVTGDTEKDASMIKKKKKKKKKKLALDYGNDKGKSENITHEVKKKNKEKNKKTKCNNIVTKCNNIVTTQKNETNFTKNKKPLNKFNKTSYSSENVIKLVKPSKRDIQSADIYSHKYESNNQTKLIKMKMSQNEASTIKGSQNEASTIKGPQNEASKINGSQNEASKINGSQNEASKINYTELNNNIIDEDDDDINKISGENDQDITKNKIELNFCFEDFLSSSLKQKLNHSNSSTNVSSNSDNMKKLKYEFSLDLEKYVLNHPINQISLKKKLKNVESKFVEKKCKDRESENVNETGYVKFCECEIINKNNNGSAKMNMGKIEEKKKKNDNSFKIIKAMDKDKLFCSNPFYRNHIINDKNEMKNKMFMKTINIKEKISNKIQEIKKKNTSLFRAFSMNNVYKTIFSKDPILPTFENYNTTKNKQKTNSNYMNNRKCNSYELIKTKSLVYKKNGQEKCSGGNRLKIEDFLNNFDKKRNSKNGYIPTNGYIYNNSSSNNGSSNGNNNGYNNGYNNGKNNGSNGSSNKKIFFKRSKSAILFKRNNSKKIYEKKKNILQNFDKESQYGKNCTNKEIDTNVKKNEKTIKKCVSMVNEYFIKNNLPVNKSLINNSTIYKNNFFSTPCFMFESTLKKNTSFPIERH</sequence>
<dbReference type="VEuPathDB" id="PlasmoDB:Py17XNL_001205149"/>
<dbReference type="GeneID" id="3789158"/>
<evidence type="ECO:0000256" key="1">
    <source>
        <dbReference type="SAM" id="MobiDB-lite"/>
    </source>
</evidence>
<feature type="region of interest" description="Disordered" evidence="1">
    <location>
        <begin position="1583"/>
        <end position="1624"/>
    </location>
</feature>
<protein>
    <submittedName>
        <fullName evidence="2">Uncharacterized protein</fullName>
    </submittedName>
</protein>
<dbReference type="VEuPathDB" id="PlasmoDB:PY05524"/>
<feature type="compositionally biased region" description="Basic residues" evidence="1">
    <location>
        <begin position="1494"/>
        <end position="1504"/>
    </location>
</feature>
<feature type="region of interest" description="Disordered" evidence="1">
    <location>
        <begin position="1006"/>
        <end position="1037"/>
    </location>
</feature>
<accession>A0A4V0KQF5</accession>
<gene>
    <name evidence="2" type="ORF">PY17X_1229100</name>
</gene>
<proteinExistence type="predicted"/>
<dbReference type="VEuPathDB" id="PlasmoDB:PY17X_1229100"/>
<dbReference type="VEuPathDB" id="PlasmoDB:PY00383"/>